<evidence type="ECO:0000313" key="5">
    <source>
        <dbReference type="EMBL" id="KAG3222958.1"/>
    </source>
</evidence>
<dbReference type="EMBL" id="RCMK01000213">
    <property type="protein sequence ID" value="KAG2943678.1"/>
    <property type="molecule type" value="Genomic_DNA"/>
</dbReference>
<dbReference type="Proteomes" id="UP000760860">
    <property type="component" value="Unassembled WGS sequence"/>
</dbReference>
<dbReference type="EMBL" id="RCMV01000162">
    <property type="protein sequence ID" value="KAG3222958.1"/>
    <property type="molecule type" value="Genomic_DNA"/>
</dbReference>
<dbReference type="EMBL" id="RCML01000154">
    <property type="protein sequence ID" value="KAG2988403.1"/>
    <property type="molecule type" value="Genomic_DNA"/>
</dbReference>
<organism evidence="6 7">
    <name type="scientific">Phytophthora cactorum</name>
    <dbReference type="NCBI Taxonomy" id="29920"/>
    <lineage>
        <taxon>Eukaryota</taxon>
        <taxon>Sar</taxon>
        <taxon>Stramenopiles</taxon>
        <taxon>Oomycota</taxon>
        <taxon>Peronosporomycetes</taxon>
        <taxon>Peronosporales</taxon>
        <taxon>Peronosporaceae</taxon>
        <taxon>Phytophthora</taxon>
    </lineage>
</organism>
<evidence type="ECO:0000313" key="4">
    <source>
        <dbReference type="EMBL" id="KAG2988403.1"/>
    </source>
</evidence>
<comment type="caution">
    <text evidence="6">The sequence shown here is derived from an EMBL/GenBank/DDBJ whole genome shotgun (WGS) entry which is preliminary data.</text>
</comment>
<sequence>MTSNSRNTSRRFEERLEAAVHPLCLAVRFRMDRGRHQQSQSQKLEELRPEGLREARVAVKDDGFGQAVMTEDGVDEVHRGISRDAPE</sequence>
<protein>
    <submittedName>
        <fullName evidence="6">Uncharacterized protein</fullName>
    </submittedName>
</protein>
<dbReference type="Proteomes" id="UP000697107">
    <property type="component" value="Unassembled WGS sequence"/>
</dbReference>
<dbReference type="Proteomes" id="UP000736787">
    <property type="component" value="Unassembled WGS sequence"/>
</dbReference>
<dbReference type="Proteomes" id="UP000251314">
    <property type="component" value="Unassembled WGS sequence"/>
</dbReference>
<evidence type="ECO:0000313" key="3">
    <source>
        <dbReference type="EMBL" id="KAG2943678.1"/>
    </source>
</evidence>
<reference evidence="6 7" key="1">
    <citation type="submission" date="2018-01" db="EMBL/GenBank/DDBJ databases">
        <title>Draft genome of the strawberry crown rot pathogen Phytophthora cactorum.</title>
        <authorList>
            <person name="Armitage A.D."/>
            <person name="Lysoe E."/>
            <person name="Nellist C.F."/>
            <person name="Harrison R.J."/>
            <person name="Brurberg M.B."/>
        </authorList>
    </citation>
    <scope>NUCLEOTIDE SEQUENCE [LARGE SCALE GENOMIC DNA]</scope>
    <source>
        <strain evidence="6 7">10300</strain>
    </source>
</reference>
<evidence type="ECO:0000313" key="2">
    <source>
        <dbReference type="EMBL" id="KAG2930402.1"/>
    </source>
</evidence>
<gene>
    <name evidence="6" type="ORF">PC110_g6521</name>
    <name evidence="1" type="ORF">PC113_g7431</name>
    <name evidence="2" type="ORF">PC115_g6509</name>
    <name evidence="3" type="ORF">PC117_g9340</name>
    <name evidence="4" type="ORF">PC118_g6752</name>
    <name evidence="5" type="ORF">PC129_g6353</name>
</gene>
<name>A0A329SK72_9STRA</name>
<dbReference type="EMBL" id="RCMG01000163">
    <property type="protein sequence ID" value="KAG2861144.1"/>
    <property type="molecule type" value="Genomic_DNA"/>
</dbReference>
<dbReference type="VEuPathDB" id="FungiDB:PC110_g6521"/>
<dbReference type="Proteomes" id="UP000735874">
    <property type="component" value="Unassembled WGS sequence"/>
</dbReference>
<dbReference type="EMBL" id="RCMI01000146">
    <property type="protein sequence ID" value="KAG2930402.1"/>
    <property type="molecule type" value="Genomic_DNA"/>
</dbReference>
<evidence type="ECO:0000313" key="6">
    <source>
        <dbReference type="EMBL" id="RAW37203.1"/>
    </source>
</evidence>
<proteinExistence type="predicted"/>
<accession>A0A329SK72</accession>
<dbReference type="EMBL" id="MJFZ01000118">
    <property type="protein sequence ID" value="RAW37203.1"/>
    <property type="molecule type" value="Genomic_DNA"/>
</dbReference>
<dbReference type="OrthoDB" id="10310427at2759"/>
<reference evidence="1" key="2">
    <citation type="submission" date="2018-10" db="EMBL/GenBank/DDBJ databases">
        <title>Effector identification in a new, highly contiguous assembly of the strawberry crown rot pathogen Phytophthora cactorum.</title>
        <authorList>
            <person name="Armitage A.D."/>
            <person name="Nellist C.F."/>
            <person name="Bates H."/>
            <person name="Vickerstaff R.J."/>
            <person name="Harrison R.J."/>
        </authorList>
    </citation>
    <scope>NUCLEOTIDE SEQUENCE</scope>
    <source>
        <strain evidence="1">15-7</strain>
        <strain evidence="2">4032</strain>
        <strain evidence="3">4040</strain>
        <strain evidence="4">P415</strain>
        <strain evidence="5">P421</strain>
    </source>
</reference>
<dbReference type="AlphaFoldDB" id="A0A329SK72"/>
<keyword evidence="7" id="KW-1185">Reference proteome</keyword>
<evidence type="ECO:0000313" key="1">
    <source>
        <dbReference type="EMBL" id="KAG2861144.1"/>
    </source>
</evidence>
<evidence type="ECO:0000313" key="7">
    <source>
        <dbReference type="Proteomes" id="UP000251314"/>
    </source>
</evidence>
<dbReference type="Proteomes" id="UP000774804">
    <property type="component" value="Unassembled WGS sequence"/>
</dbReference>